<evidence type="ECO:0000256" key="2">
    <source>
        <dbReference type="ARBA" id="ARBA00023125"/>
    </source>
</evidence>
<dbReference type="GO" id="GO:0003700">
    <property type="term" value="F:DNA-binding transcription factor activity"/>
    <property type="evidence" value="ECO:0007669"/>
    <property type="project" value="TreeGrafter"/>
</dbReference>
<evidence type="ECO:0000259" key="5">
    <source>
        <dbReference type="PROSITE" id="PS50977"/>
    </source>
</evidence>
<keyword evidence="10" id="KW-1185">Reference proteome</keyword>
<keyword evidence="2 4" id="KW-0238">DNA-binding</keyword>
<dbReference type="InterPro" id="IPR001647">
    <property type="entry name" value="HTH_TetR"/>
</dbReference>
<dbReference type="PANTHER" id="PTHR30055">
    <property type="entry name" value="HTH-TYPE TRANSCRIPTIONAL REGULATOR RUTR"/>
    <property type="match status" value="1"/>
</dbReference>
<proteinExistence type="predicted"/>
<dbReference type="AlphaFoldDB" id="A0A0C2WCA6"/>
<keyword evidence="1" id="KW-0805">Transcription regulation</keyword>
<reference evidence="6 9" key="1">
    <citation type="journal article" date="2017" name="Poromechanics V (2013)">
        <title>Genomic Characterization of the Arsenic-Tolerant Actinobacterium, &lt;i&gt;Rhodococcus erythropolis&lt;/i&gt; S43.</title>
        <authorList>
            <person name="Retamal-Morales G."/>
            <person name="Mehnert M."/>
            <person name="Schwabe R."/>
            <person name="Tischler D."/>
            <person name="Schloemann M."/>
            <person name="Levican G.J."/>
        </authorList>
    </citation>
    <scope>NUCLEOTIDE SEQUENCE [LARGE SCALE GENOMIC DNA]</scope>
    <source>
        <strain evidence="6 9">S43</strain>
    </source>
</reference>
<dbReference type="RefSeq" id="WP_019749202.1">
    <property type="nucleotide sequence ID" value="NZ_BHXB01000001.1"/>
</dbReference>
<reference evidence="7 10" key="2">
    <citation type="submission" date="2020-12" db="EMBL/GenBank/DDBJ databases">
        <title>Draft genome sequence of furan degrading bacterial strain FUR100.</title>
        <authorList>
            <person name="Woiski C."/>
        </authorList>
    </citation>
    <scope>NUCLEOTIDE SEQUENCE [LARGE SCALE GENOMIC DNA]</scope>
    <source>
        <strain evidence="7 10">FUR100</strain>
    </source>
</reference>
<dbReference type="Pfam" id="PF00440">
    <property type="entry name" value="TetR_N"/>
    <property type="match status" value="1"/>
</dbReference>
<dbReference type="Pfam" id="PF21943">
    <property type="entry name" value="TetR_C_46"/>
    <property type="match status" value="1"/>
</dbReference>
<evidence type="ECO:0000256" key="3">
    <source>
        <dbReference type="ARBA" id="ARBA00023163"/>
    </source>
</evidence>
<dbReference type="Proteomes" id="UP000325576">
    <property type="component" value="Unassembled WGS sequence"/>
</dbReference>
<evidence type="ECO:0000313" key="8">
    <source>
        <dbReference type="EMBL" id="WGV47687.1"/>
    </source>
</evidence>
<feature type="domain" description="HTH tetR-type" evidence="5">
    <location>
        <begin position="9"/>
        <end position="69"/>
    </location>
</feature>
<dbReference type="Proteomes" id="UP001230933">
    <property type="component" value="Chromosome"/>
</dbReference>
<dbReference type="Gene3D" id="1.10.357.10">
    <property type="entry name" value="Tetracycline Repressor, domain 2"/>
    <property type="match status" value="1"/>
</dbReference>
<dbReference type="EMBL" id="MRBO01000441">
    <property type="protein sequence ID" value="KAB2584438.1"/>
    <property type="molecule type" value="Genomic_DNA"/>
</dbReference>
<evidence type="ECO:0000256" key="1">
    <source>
        <dbReference type="ARBA" id="ARBA00023015"/>
    </source>
</evidence>
<evidence type="ECO:0000313" key="6">
    <source>
        <dbReference type="EMBL" id="KAB2584438.1"/>
    </source>
</evidence>
<gene>
    <name evidence="6" type="ORF">BS297_15540</name>
    <name evidence="7" type="ORF">I3517_12255</name>
    <name evidence="8" type="ORF">QIE55_19295</name>
</gene>
<dbReference type="PROSITE" id="PS50977">
    <property type="entry name" value="HTH_TETR_2"/>
    <property type="match status" value="1"/>
</dbReference>
<dbReference type="InterPro" id="IPR054129">
    <property type="entry name" value="DesT_TetR_C"/>
</dbReference>
<dbReference type="EMBL" id="JAECSB010000036">
    <property type="protein sequence ID" value="MBH5143393.1"/>
    <property type="molecule type" value="Genomic_DNA"/>
</dbReference>
<accession>A0A0C2WCA6</accession>
<evidence type="ECO:0000256" key="4">
    <source>
        <dbReference type="PROSITE-ProRule" id="PRU00335"/>
    </source>
</evidence>
<evidence type="ECO:0000313" key="9">
    <source>
        <dbReference type="Proteomes" id="UP000325576"/>
    </source>
</evidence>
<dbReference type="PANTHER" id="PTHR30055:SF174">
    <property type="entry name" value="TRANSCRIPTIONAL REGULATORY PROTEIN (PROBABLY TETR-FAMILY)-RELATED"/>
    <property type="match status" value="1"/>
</dbReference>
<evidence type="ECO:0000313" key="7">
    <source>
        <dbReference type="EMBL" id="MBH5143393.1"/>
    </source>
</evidence>
<feature type="DNA-binding region" description="H-T-H motif" evidence="4">
    <location>
        <begin position="32"/>
        <end position="51"/>
    </location>
</feature>
<dbReference type="InterPro" id="IPR009057">
    <property type="entry name" value="Homeodomain-like_sf"/>
</dbReference>
<dbReference type="GO" id="GO:0000976">
    <property type="term" value="F:transcription cis-regulatory region binding"/>
    <property type="evidence" value="ECO:0007669"/>
    <property type="project" value="TreeGrafter"/>
</dbReference>
<dbReference type="EMBL" id="CP124545">
    <property type="protein sequence ID" value="WGV47687.1"/>
    <property type="molecule type" value="Genomic_DNA"/>
</dbReference>
<name>A0A0C2WCA6_RHOER</name>
<organism evidence="6 9">
    <name type="scientific">Rhodococcus erythropolis</name>
    <name type="common">Arthrobacter picolinophilus</name>
    <dbReference type="NCBI Taxonomy" id="1833"/>
    <lineage>
        <taxon>Bacteria</taxon>
        <taxon>Bacillati</taxon>
        <taxon>Actinomycetota</taxon>
        <taxon>Actinomycetes</taxon>
        <taxon>Mycobacteriales</taxon>
        <taxon>Nocardiaceae</taxon>
        <taxon>Rhodococcus</taxon>
        <taxon>Rhodococcus erythropolis group</taxon>
    </lineage>
</organism>
<dbReference type="Proteomes" id="UP000627573">
    <property type="component" value="Unassembled WGS sequence"/>
</dbReference>
<dbReference type="SUPFAM" id="SSF46689">
    <property type="entry name" value="Homeodomain-like"/>
    <property type="match status" value="1"/>
</dbReference>
<sequence>MAAVPRSPEDRQRQILEVAVHMLRTEPFDQLSMDRVAAEAGVSPPLLFHYFKNKKGFQNAILEAASADLEDRMRPDPELPITSQLRSGIETFVDAVIEHPTIYLAVMRMAGSGDVRMRTIYRGMRRTFTTWIVAALTNLGIESNATVEATIAGWQAFMEEIVVNWIDEPTLERGEMVDLCERIFYHCLPAAGISVEQIVAATMAATASESGATKL</sequence>
<evidence type="ECO:0000313" key="10">
    <source>
        <dbReference type="Proteomes" id="UP000627573"/>
    </source>
</evidence>
<keyword evidence="3" id="KW-0804">Transcription</keyword>
<dbReference type="OMA" id="VYHYFPG"/>
<dbReference type="InterPro" id="IPR050109">
    <property type="entry name" value="HTH-type_TetR-like_transc_reg"/>
</dbReference>
<protein>
    <submittedName>
        <fullName evidence="6">TetR family transcriptional regulator</fullName>
    </submittedName>
    <submittedName>
        <fullName evidence="7">TetR/AcrR family transcriptional regulator</fullName>
    </submittedName>
</protein>
<reference evidence="8" key="3">
    <citation type="submission" date="2023-08" db="EMBL/GenBank/DDBJ databases">
        <title>Isolation and Characterization of Rhodococcus erythropolis MGMM8.</title>
        <authorList>
            <person name="Diabankana R.G.C."/>
            <person name="Afordoanyi D.M."/>
            <person name="Validov S.Z."/>
        </authorList>
    </citation>
    <scope>NUCLEOTIDE SEQUENCE</scope>
    <source>
        <strain evidence="8">MGMM8</strain>
    </source>
</reference>